<comment type="subcellular location">
    <subcellularLocation>
        <location evidence="5">Golgi apparatus membrane</location>
        <topology evidence="5">Single-pass type II membrane protein</topology>
    </subcellularLocation>
</comment>
<dbReference type="PANTHER" id="PTHR32116:SF12">
    <property type="entry name" value="GALACTURONOSYLTRANSFERASE 7-RELATED"/>
    <property type="match status" value="1"/>
</dbReference>
<evidence type="ECO:0000313" key="6">
    <source>
        <dbReference type="EMBL" id="EPS67799.1"/>
    </source>
</evidence>
<evidence type="ECO:0000256" key="3">
    <source>
        <dbReference type="ARBA" id="ARBA00022676"/>
    </source>
</evidence>
<dbReference type="Proteomes" id="UP000015453">
    <property type="component" value="Unassembled WGS sequence"/>
</dbReference>
<dbReference type="EMBL" id="AUSU01002919">
    <property type="protein sequence ID" value="EPS67799.1"/>
    <property type="molecule type" value="Genomic_DNA"/>
</dbReference>
<accession>S8CKS5</accession>
<comment type="similarity">
    <text evidence="2 5">Belongs to the glycosyltransferase 8 family.</text>
</comment>
<comment type="caution">
    <text evidence="6">The sequence shown here is derived from an EMBL/GenBank/DDBJ whole genome shotgun (WGS) entry which is preliminary data.</text>
</comment>
<gene>
    <name evidence="6" type="ORF">M569_06978</name>
</gene>
<dbReference type="EC" id="2.4.1.-" evidence="5"/>
<dbReference type="Gene3D" id="3.90.550.10">
    <property type="entry name" value="Spore Coat Polysaccharide Biosynthesis Protein SpsA, Chain A"/>
    <property type="match status" value="1"/>
</dbReference>
<dbReference type="GO" id="GO:0000139">
    <property type="term" value="C:Golgi membrane"/>
    <property type="evidence" value="ECO:0007669"/>
    <property type="project" value="UniProtKB-SubCell"/>
</dbReference>
<evidence type="ECO:0000256" key="5">
    <source>
        <dbReference type="RuleBase" id="RU362027"/>
    </source>
</evidence>
<evidence type="ECO:0000256" key="2">
    <source>
        <dbReference type="ARBA" id="ARBA00006351"/>
    </source>
</evidence>
<dbReference type="PANTHER" id="PTHR32116">
    <property type="entry name" value="GALACTURONOSYLTRANSFERASE 4-RELATED"/>
    <property type="match status" value="1"/>
</dbReference>
<dbReference type="SUPFAM" id="SSF53448">
    <property type="entry name" value="Nucleotide-diphospho-sugar transferases"/>
    <property type="match status" value="1"/>
</dbReference>
<reference evidence="6 7" key="1">
    <citation type="journal article" date="2013" name="BMC Genomics">
        <title>The miniature genome of a carnivorous plant Genlisea aurea contains a low number of genes and short non-coding sequences.</title>
        <authorList>
            <person name="Leushkin E.V."/>
            <person name="Sutormin R.A."/>
            <person name="Nabieva E.R."/>
            <person name="Penin A.A."/>
            <person name="Kondrashov A.S."/>
            <person name="Logacheva M.D."/>
        </authorList>
    </citation>
    <scope>NUCLEOTIDE SEQUENCE [LARGE SCALE GENOMIC DNA]</scope>
</reference>
<evidence type="ECO:0000313" key="7">
    <source>
        <dbReference type="Proteomes" id="UP000015453"/>
    </source>
</evidence>
<dbReference type="GO" id="GO:0071555">
    <property type="term" value="P:cell wall organization"/>
    <property type="evidence" value="ECO:0007669"/>
    <property type="project" value="UniProtKB-KW"/>
</dbReference>
<proteinExistence type="inferred from homology"/>
<evidence type="ECO:0000256" key="4">
    <source>
        <dbReference type="ARBA" id="ARBA00022679"/>
    </source>
</evidence>
<comment type="pathway">
    <text evidence="1 5">Glycan metabolism; pectin biosynthesis.</text>
</comment>
<keyword evidence="4" id="KW-0808">Transferase</keyword>
<dbReference type="InterPro" id="IPR029044">
    <property type="entry name" value="Nucleotide-diphossugar_trans"/>
</dbReference>
<dbReference type="InterPro" id="IPR002495">
    <property type="entry name" value="Glyco_trans_8"/>
</dbReference>
<organism evidence="6 7">
    <name type="scientific">Genlisea aurea</name>
    <dbReference type="NCBI Taxonomy" id="192259"/>
    <lineage>
        <taxon>Eukaryota</taxon>
        <taxon>Viridiplantae</taxon>
        <taxon>Streptophyta</taxon>
        <taxon>Embryophyta</taxon>
        <taxon>Tracheophyta</taxon>
        <taxon>Spermatophyta</taxon>
        <taxon>Magnoliopsida</taxon>
        <taxon>eudicotyledons</taxon>
        <taxon>Gunneridae</taxon>
        <taxon>Pentapetalae</taxon>
        <taxon>asterids</taxon>
        <taxon>lamiids</taxon>
        <taxon>Lamiales</taxon>
        <taxon>Lentibulariaceae</taxon>
        <taxon>Genlisea</taxon>
    </lineage>
</organism>
<dbReference type="OrthoDB" id="411524at2759"/>
<dbReference type="GO" id="GO:0047262">
    <property type="term" value="F:polygalacturonate 4-alpha-galacturonosyltransferase activity"/>
    <property type="evidence" value="ECO:0007669"/>
    <property type="project" value="InterPro"/>
</dbReference>
<dbReference type="UniPathway" id="UPA00845"/>
<name>S8CKS5_9LAMI</name>
<dbReference type="InterPro" id="IPR029993">
    <property type="entry name" value="GAUT"/>
</dbReference>
<dbReference type="GO" id="GO:0045489">
    <property type="term" value="P:pectin biosynthetic process"/>
    <property type="evidence" value="ECO:0007669"/>
    <property type="project" value="UniProtKB-UniPathway"/>
</dbReference>
<dbReference type="Pfam" id="PF01501">
    <property type="entry name" value="Glyco_transf_8"/>
    <property type="match status" value="1"/>
</dbReference>
<dbReference type="AlphaFoldDB" id="S8CKS5"/>
<keyword evidence="5" id="KW-0333">Golgi apparatus</keyword>
<keyword evidence="3 5" id="KW-0328">Glycosyltransferase</keyword>
<evidence type="ECO:0000256" key="1">
    <source>
        <dbReference type="ARBA" id="ARBA00004877"/>
    </source>
</evidence>
<keyword evidence="7" id="KW-1185">Reference proteome</keyword>
<keyword evidence="5" id="KW-0961">Cell wall biogenesis/degradation</keyword>
<sequence>MKFWFYENRYGDAAVQVLNIDDHNGAAASPLQLSLPDEFRISFHEVDKLSTVRVRTQYVSVFSQSHYLLPDIFRSLEKAVVLDDDVIVQKDLSDLWNLDMAGKAVAAVQSCDLNFDIGEKKSSCIWNSGLNVVDFSSWRAQNISDNYKRSVHEVSICIRKSLYLRRRN</sequence>
<protein>
    <recommendedName>
        <fullName evidence="5">Hexosyltransferase</fullName>
        <ecNumber evidence="5">2.4.1.-</ecNumber>
    </recommendedName>
</protein>